<feature type="transmembrane region" description="Helical" evidence="6">
    <location>
        <begin position="46"/>
        <end position="65"/>
    </location>
</feature>
<dbReference type="AlphaFoldDB" id="A0A0P9DAD2"/>
<comment type="subcellular location">
    <subcellularLocation>
        <location evidence="1">Cell membrane</location>
        <topology evidence="1">Multi-pass membrane protein</topology>
    </subcellularLocation>
</comment>
<keyword evidence="5 6" id="KW-0472">Membrane</keyword>
<evidence type="ECO:0000256" key="4">
    <source>
        <dbReference type="ARBA" id="ARBA00022989"/>
    </source>
</evidence>
<evidence type="ECO:0000256" key="3">
    <source>
        <dbReference type="ARBA" id="ARBA00022692"/>
    </source>
</evidence>
<keyword evidence="2" id="KW-1003">Cell membrane</keyword>
<evidence type="ECO:0000256" key="5">
    <source>
        <dbReference type="ARBA" id="ARBA00023136"/>
    </source>
</evidence>
<organism evidence="7 8">
    <name type="scientific">Kouleothrix aurantiaca</name>
    <dbReference type="NCBI Taxonomy" id="186479"/>
    <lineage>
        <taxon>Bacteria</taxon>
        <taxon>Bacillati</taxon>
        <taxon>Chloroflexota</taxon>
        <taxon>Chloroflexia</taxon>
        <taxon>Chloroflexales</taxon>
        <taxon>Roseiflexineae</taxon>
        <taxon>Roseiflexaceae</taxon>
        <taxon>Kouleothrix</taxon>
    </lineage>
</organism>
<keyword evidence="8" id="KW-1185">Reference proteome</keyword>
<protein>
    <recommendedName>
        <fullName evidence="9">Cytochrome C oxidase assembly protein</fullName>
    </recommendedName>
</protein>
<gene>
    <name evidence="7" type="ORF">SE17_14400</name>
</gene>
<feature type="transmembrane region" description="Helical" evidence="6">
    <location>
        <begin position="6"/>
        <end position="25"/>
    </location>
</feature>
<feature type="transmembrane region" description="Helical" evidence="6">
    <location>
        <begin position="77"/>
        <end position="97"/>
    </location>
</feature>
<accession>A0A0P9DAD2</accession>
<dbReference type="Proteomes" id="UP000050509">
    <property type="component" value="Unassembled WGS sequence"/>
</dbReference>
<evidence type="ECO:0000256" key="6">
    <source>
        <dbReference type="SAM" id="Phobius"/>
    </source>
</evidence>
<proteinExistence type="predicted"/>
<evidence type="ECO:0008006" key="9">
    <source>
        <dbReference type="Google" id="ProtNLM"/>
    </source>
</evidence>
<dbReference type="Pfam" id="PF09678">
    <property type="entry name" value="Caa3_CtaG"/>
    <property type="match status" value="1"/>
</dbReference>
<dbReference type="GO" id="GO:0005886">
    <property type="term" value="C:plasma membrane"/>
    <property type="evidence" value="ECO:0007669"/>
    <property type="project" value="UniProtKB-SubCell"/>
</dbReference>
<evidence type="ECO:0000256" key="2">
    <source>
        <dbReference type="ARBA" id="ARBA00022475"/>
    </source>
</evidence>
<feature type="transmembrane region" description="Helical" evidence="6">
    <location>
        <begin position="225"/>
        <end position="247"/>
    </location>
</feature>
<evidence type="ECO:0000256" key="1">
    <source>
        <dbReference type="ARBA" id="ARBA00004651"/>
    </source>
</evidence>
<keyword evidence="4 6" id="KW-1133">Transmembrane helix</keyword>
<dbReference type="EMBL" id="LJCR01000486">
    <property type="protein sequence ID" value="KPV52617.1"/>
    <property type="molecule type" value="Genomic_DNA"/>
</dbReference>
<reference evidence="7 8" key="1">
    <citation type="submission" date="2015-09" db="EMBL/GenBank/DDBJ databases">
        <title>Draft genome sequence of Kouleothrix aurantiaca JCM 19913.</title>
        <authorList>
            <person name="Hemp J."/>
        </authorList>
    </citation>
    <scope>NUCLEOTIDE SEQUENCE [LARGE SCALE GENOMIC DNA]</scope>
    <source>
        <strain evidence="7 8">COM-B</strain>
    </source>
</reference>
<feature type="transmembrane region" description="Helical" evidence="6">
    <location>
        <begin position="150"/>
        <end position="168"/>
    </location>
</feature>
<comment type="caution">
    <text evidence="7">The sequence shown here is derived from an EMBL/GenBank/DDBJ whole genome shotgun (WGS) entry which is preliminary data.</text>
</comment>
<feature type="transmembrane region" description="Helical" evidence="6">
    <location>
        <begin position="109"/>
        <end position="130"/>
    </location>
</feature>
<dbReference type="InterPro" id="IPR019108">
    <property type="entry name" value="Caa3_assmbl_CtaG-rel"/>
</dbReference>
<sequence>MFAWNWDPTILIGLALQAGAYLLCIGPLRKYFPGSEPVSPARVQTFLLGSLVLFIALCSPIETLGDGYLLSAHMVQHLLMTLIAPPLLLLGTPRWLFRPLLRLPLALPIGRFITNPVFTFLSYNLVFAIWHTPAYYEATLRSVPIHVLEHALFFGTATLTWWPIFSPMNELPRLPDPAQCLYLFLESLPPTILGALITFASWVLYPTYGRAPRVWGLSAGLDQQIAGLIMWIPGALVFLGVLTVVFFRWFNNDDYVPSHDSWPAAQ</sequence>
<evidence type="ECO:0000313" key="8">
    <source>
        <dbReference type="Proteomes" id="UP000050509"/>
    </source>
</evidence>
<evidence type="ECO:0000313" key="7">
    <source>
        <dbReference type="EMBL" id="KPV52617.1"/>
    </source>
</evidence>
<name>A0A0P9DAD2_9CHLR</name>
<feature type="transmembrane region" description="Helical" evidence="6">
    <location>
        <begin position="180"/>
        <end position="205"/>
    </location>
</feature>
<keyword evidence="3 6" id="KW-0812">Transmembrane</keyword>